<reference evidence="1" key="1">
    <citation type="submission" date="2023-04" db="EMBL/GenBank/DDBJ databases">
        <title>Draft Genome sequencing of Naganishia species isolated from polar environments using Oxford Nanopore Technology.</title>
        <authorList>
            <person name="Leo P."/>
            <person name="Venkateswaran K."/>
        </authorList>
    </citation>
    <scope>NUCLEOTIDE SEQUENCE</scope>
    <source>
        <strain evidence="1">MNA-CCFEE 5425</strain>
    </source>
</reference>
<sequence>MGEPATPTSGTGSATNYSTLTLAQLRDKAKITANPNDYSSRSWIQNAQNTAEQAKQDDAQGLNEKAFVGYLKACQFFQAFLSHQDYPKIKAEGTKNVSWFPYMEFSQKRAEYLARARTLSDVLKDRPVEKQNGSTTPQTSNGLALPKEHAKPSTTPSANDEPDVSAGGSIAARMAALRGAGMQVGVTKRTSKDLGSLHTPNAYTHVQSSPTINTPNTPSQYVTANGQTPLSVTNSSGFPMNGSSESRRSSVSSITNQFNQGPPSQPLSSSSANNGSRRGSVASINTPQSSTSGVNTQTTGGSNPPSTPKLEFNSYLDNNKTGSSLNSSRSFAQNQSLPSPRMNSVSIGSGSQATNTNTSPSTGSTSRALPSVPNHHYRSSAAPLNPVPSDATPTTPSSYSSGFMTGTPRSRQNTVNGGFNAGAKPEVIQEDEEMAHFSTAFPPLSEFEGMPAFTEPSSLPSPSNNSAQSSLPVNGQFRNDEAEGDAVSALFPSAPKNRPGDISEKPRGGSIPTIGLTDTSRERTNGGENGSHPSSGGLSGLSAPDPVQRPSSLPMPDTARATSLEKSYFPSPPGSSGLPSTPKEFNATLLPSTMSPSIGGSRSKPPLPPIPGVKPKTLSTPKPTLPLTNSISPEVLYDYLQEPALTLLVIDTRSYEDHQQDYIGKESFVEGRRTNTIWIDPTILARPGLDSIKLENALSLLPAAEHKAFLDRQQNDLVVLYDTASTSFPKTGSRPTAPGILFSIIFENEFRKSLPRSPVLLIGGFQAWKEEVELRRKGERNARDANTGYKAVSKGPPPVVSLKPTSQSSSQPENNESPDSRAMRRETGVYRSSGYSRNITDNFNAPYPQSMAGLGPGYTGQPMIPNSMVSATSRSSQPSAYGKNAYTGTAPTPPPLASSSPGPLSRKRSDYVDQHNQAYSGYQNHTSRPSMDYPQIGVSSIPQPPPAAATSSSERQESRPRADRSASIISFDGLSKLPESDDMMYWNDVALGISGLKNLGNTCYMNSTLQCLSATYPLARFFRDGSYKRAINTVNPMGTKGDLAKAFATLISVLWNEQYTFLSPVTFRKSISTYAPSFAGTDQHDSQEFLSFLLDGLHEDLNRIRTKPPPVEMSPEREAALETLPPSVAAEKEWQIYKQRNDSLIVDLFQGQYRNRMECLTCHKTSTTYDAFMYLSLPVPQGKQKVVLYQLIDNFVQTEVMENDDAW</sequence>
<organism evidence="1 2">
    <name type="scientific">Naganishia vaughanmartiniae</name>
    <dbReference type="NCBI Taxonomy" id="1424756"/>
    <lineage>
        <taxon>Eukaryota</taxon>
        <taxon>Fungi</taxon>
        <taxon>Dikarya</taxon>
        <taxon>Basidiomycota</taxon>
        <taxon>Agaricomycotina</taxon>
        <taxon>Tremellomycetes</taxon>
        <taxon>Filobasidiales</taxon>
        <taxon>Filobasidiaceae</taxon>
        <taxon>Naganishia</taxon>
    </lineage>
</organism>
<accession>A0ACC2X6A3</accession>
<protein>
    <submittedName>
        <fullName evidence="1">Uncharacterized protein</fullName>
    </submittedName>
</protein>
<name>A0ACC2X6A3_9TREE</name>
<evidence type="ECO:0000313" key="1">
    <source>
        <dbReference type="EMBL" id="KAJ9119135.1"/>
    </source>
</evidence>
<keyword evidence="2" id="KW-1185">Reference proteome</keyword>
<gene>
    <name evidence="1" type="ORF">QFC22_003626</name>
</gene>
<dbReference type="EMBL" id="JASBWU010000009">
    <property type="protein sequence ID" value="KAJ9119135.1"/>
    <property type="molecule type" value="Genomic_DNA"/>
</dbReference>
<comment type="caution">
    <text evidence="1">The sequence shown here is derived from an EMBL/GenBank/DDBJ whole genome shotgun (WGS) entry which is preliminary data.</text>
</comment>
<dbReference type="Proteomes" id="UP001243375">
    <property type="component" value="Unassembled WGS sequence"/>
</dbReference>
<proteinExistence type="predicted"/>
<evidence type="ECO:0000313" key="2">
    <source>
        <dbReference type="Proteomes" id="UP001243375"/>
    </source>
</evidence>